<dbReference type="InterPro" id="IPR010206">
    <property type="entry name" value="PolA_pol_I"/>
</dbReference>
<comment type="similarity">
    <text evidence="7 8">Belongs to the tRNA nucleotidyltransferase/poly(A) polymerase family.</text>
</comment>
<protein>
    <recommendedName>
        <fullName evidence="7">Poly(A) polymerase I</fullName>
        <shortName evidence="7">PAP I</shortName>
        <ecNumber evidence="7">2.7.7.19</ecNumber>
    </recommendedName>
</protein>
<dbReference type="SUPFAM" id="SSF81301">
    <property type="entry name" value="Nucleotidyltransferase"/>
    <property type="match status" value="1"/>
</dbReference>
<name>A0A0G3EKI8_9BACT</name>
<evidence type="ECO:0000259" key="11">
    <source>
        <dbReference type="Pfam" id="PF12626"/>
    </source>
</evidence>
<evidence type="ECO:0000256" key="4">
    <source>
        <dbReference type="ARBA" id="ARBA00022840"/>
    </source>
</evidence>
<evidence type="ECO:0000256" key="3">
    <source>
        <dbReference type="ARBA" id="ARBA00022741"/>
    </source>
</evidence>
<dbReference type="HAMAP" id="MF_00957">
    <property type="entry name" value="PolyA_pol"/>
    <property type="match status" value="1"/>
</dbReference>
<feature type="active site" evidence="7">
    <location>
        <position position="154"/>
    </location>
</feature>
<comment type="function">
    <text evidence="7">Adds poly(A) tail to the 3' end of many RNAs, which usually targets these RNAs for decay. Plays a significant role in the global control of gene expression, through influencing the rate of transcript degradation, and in the general RNA quality control.</text>
</comment>
<organism evidence="13 14">
    <name type="scientific">Kiritimatiella glycovorans</name>
    <dbReference type="NCBI Taxonomy" id="1307763"/>
    <lineage>
        <taxon>Bacteria</taxon>
        <taxon>Pseudomonadati</taxon>
        <taxon>Kiritimatiellota</taxon>
        <taxon>Kiritimatiellia</taxon>
        <taxon>Kiritimatiellales</taxon>
        <taxon>Kiritimatiellaceae</taxon>
        <taxon>Kiritimatiella</taxon>
    </lineage>
</organism>
<evidence type="ECO:0000259" key="12">
    <source>
        <dbReference type="Pfam" id="PF12627"/>
    </source>
</evidence>
<keyword evidence="2 7" id="KW-0808">Transferase</keyword>
<keyword evidence="6 7" id="KW-0804">Transcription</keyword>
<dbReference type="AlphaFoldDB" id="A0A0G3EKI8"/>
<evidence type="ECO:0000256" key="2">
    <source>
        <dbReference type="ARBA" id="ARBA00022679"/>
    </source>
</evidence>
<dbReference type="CDD" id="cd05398">
    <property type="entry name" value="NT_ClassII-CCAase"/>
    <property type="match status" value="1"/>
</dbReference>
<comment type="catalytic activity">
    <reaction evidence="7">
        <text>RNA(n) + ATP = RNA(n)-3'-adenine ribonucleotide + diphosphate</text>
        <dbReference type="Rhea" id="RHEA:11332"/>
        <dbReference type="Rhea" id="RHEA-COMP:14527"/>
        <dbReference type="Rhea" id="RHEA-COMP:17347"/>
        <dbReference type="ChEBI" id="CHEBI:30616"/>
        <dbReference type="ChEBI" id="CHEBI:33019"/>
        <dbReference type="ChEBI" id="CHEBI:140395"/>
        <dbReference type="ChEBI" id="CHEBI:173115"/>
        <dbReference type="EC" id="2.7.7.19"/>
    </reaction>
</comment>
<keyword evidence="1 7" id="KW-0507">mRNA processing</keyword>
<feature type="domain" description="tRNA nucleotidyltransferase/poly(A) polymerase RNA and SrmB- binding" evidence="12">
    <location>
        <begin position="212"/>
        <end position="272"/>
    </location>
</feature>
<dbReference type="RefSeq" id="WP_052881997.1">
    <property type="nucleotide sequence ID" value="NZ_CP010904.1"/>
</dbReference>
<feature type="active site" evidence="7">
    <location>
        <position position="70"/>
    </location>
</feature>
<feature type="domain" description="Polymerase A arginine-rich C-terminal" evidence="11">
    <location>
        <begin position="331"/>
        <end position="416"/>
    </location>
</feature>
<reference evidence="14" key="1">
    <citation type="submission" date="2015-02" db="EMBL/GenBank/DDBJ databases">
        <title>Description and complete genome sequence of the first cultured representative of the subdivision 5 of the Verrucomicrobia phylum.</title>
        <authorList>
            <person name="Spring S."/>
            <person name="Bunk B."/>
            <person name="Sproer C."/>
            <person name="Klenk H.-P."/>
        </authorList>
    </citation>
    <scope>NUCLEOTIDE SEQUENCE [LARGE SCALE GENOMIC DNA]</scope>
    <source>
        <strain evidence="14">L21-Fru-AB</strain>
    </source>
</reference>
<dbReference type="Pfam" id="PF12627">
    <property type="entry name" value="PolyA_pol_RNAbd"/>
    <property type="match status" value="1"/>
</dbReference>
<dbReference type="GO" id="GO:0006397">
    <property type="term" value="P:mRNA processing"/>
    <property type="evidence" value="ECO:0007669"/>
    <property type="project" value="UniProtKB-KW"/>
</dbReference>
<dbReference type="Proteomes" id="UP000035268">
    <property type="component" value="Chromosome"/>
</dbReference>
<proteinExistence type="inferred from homology"/>
<dbReference type="PANTHER" id="PTHR43051">
    <property type="entry name" value="POLYNUCLEOTIDE ADENYLYLTRANSFERASE FAMILY PROTEIN"/>
    <property type="match status" value="1"/>
</dbReference>
<feature type="region of interest" description="Disordered" evidence="9">
    <location>
        <begin position="1"/>
        <end position="28"/>
    </location>
</feature>
<dbReference type="InterPro" id="IPR043519">
    <property type="entry name" value="NT_sf"/>
</dbReference>
<feature type="active site" evidence="7">
    <location>
        <position position="72"/>
    </location>
</feature>
<evidence type="ECO:0000256" key="5">
    <source>
        <dbReference type="ARBA" id="ARBA00022884"/>
    </source>
</evidence>
<evidence type="ECO:0000256" key="7">
    <source>
        <dbReference type="HAMAP-Rule" id="MF_00957"/>
    </source>
</evidence>
<accession>A0A0G3EKI8</accession>
<gene>
    <name evidence="7 13" type="primary">pcnB</name>
    <name evidence="13" type="ORF">L21SP4_01448</name>
</gene>
<dbReference type="InterPro" id="IPR002646">
    <property type="entry name" value="PolA_pol_head_dom"/>
</dbReference>
<dbReference type="InterPro" id="IPR052191">
    <property type="entry name" value="tRNA_ntf/polyA_polymerase_I"/>
</dbReference>
<dbReference type="Pfam" id="PF01743">
    <property type="entry name" value="PolyA_pol"/>
    <property type="match status" value="1"/>
</dbReference>
<dbReference type="SUPFAM" id="SSF81891">
    <property type="entry name" value="Poly A polymerase C-terminal region-like"/>
    <property type="match status" value="1"/>
</dbReference>
<feature type="domain" description="Poly A polymerase head" evidence="10">
    <location>
        <begin position="52"/>
        <end position="185"/>
    </location>
</feature>
<dbReference type="EC" id="2.7.7.19" evidence="7"/>
<dbReference type="STRING" id="1307763.L21SP4_01448"/>
<keyword evidence="5 7" id="KW-0694">RNA-binding</keyword>
<evidence type="ECO:0000313" key="14">
    <source>
        <dbReference type="Proteomes" id="UP000035268"/>
    </source>
</evidence>
<evidence type="ECO:0000256" key="8">
    <source>
        <dbReference type="RuleBase" id="RU003953"/>
    </source>
</evidence>
<evidence type="ECO:0000256" key="1">
    <source>
        <dbReference type="ARBA" id="ARBA00022664"/>
    </source>
</evidence>
<dbReference type="InterPro" id="IPR025866">
    <property type="entry name" value="PolyA_pol_arg_C_dom"/>
</dbReference>
<evidence type="ECO:0000256" key="9">
    <source>
        <dbReference type="SAM" id="MobiDB-lite"/>
    </source>
</evidence>
<dbReference type="Gene3D" id="3.30.460.10">
    <property type="entry name" value="Beta Polymerase, domain 2"/>
    <property type="match status" value="1"/>
</dbReference>
<keyword evidence="4 7" id="KW-0067">ATP-binding</keyword>
<keyword evidence="14" id="KW-1185">Reference proteome</keyword>
<evidence type="ECO:0000259" key="10">
    <source>
        <dbReference type="Pfam" id="PF01743"/>
    </source>
</evidence>
<dbReference type="PATRIC" id="fig|1609981.3.peg.1503"/>
<dbReference type="OrthoDB" id="9805698at2"/>
<reference evidence="13 14" key="2">
    <citation type="journal article" date="2016" name="ISME J.">
        <title>Characterization of the first cultured representative of Verrucomicrobia subdivision 5 indicates the proposal of a novel phylum.</title>
        <authorList>
            <person name="Spring S."/>
            <person name="Bunk B."/>
            <person name="Sproer C."/>
            <person name="Schumann P."/>
            <person name="Rohde M."/>
            <person name="Tindall B.J."/>
            <person name="Klenk H.P."/>
        </authorList>
    </citation>
    <scope>NUCLEOTIDE SEQUENCE [LARGE SCALE GENOMIC DNA]</scope>
    <source>
        <strain evidence="13 14">L21-Fru-AB</strain>
    </source>
</reference>
<dbReference type="EMBL" id="CP010904">
    <property type="protein sequence ID" value="AKJ64694.1"/>
    <property type="molecule type" value="Genomic_DNA"/>
</dbReference>
<evidence type="ECO:0000256" key="6">
    <source>
        <dbReference type="ARBA" id="ARBA00023163"/>
    </source>
</evidence>
<dbReference type="GO" id="GO:1990817">
    <property type="term" value="F:poly(A) RNA polymerase activity"/>
    <property type="evidence" value="ECO:0007669"/>
    <property type="project" value="UniProtKB-UniRule"/>
</dbReference>
<keyword evidence="13" id="KW-0548">Nucleotidyltransferase</keyword>
<dbReference type="GO" id="GO:0043633">
    <property type="term" value="P:polyadenylation-dependent RNA catabolic process"/>
    <property type="evidence" value="ECO:0007669"/>
    <property type="project" value="InterPro"/>
</dbReference>
<sequence length="422" mass="47977">MDDRSETPAAPPADPQGSAAVIDRGSHPVSRRNISSAAIKVLYRIKNHGHLAYLAGGGVRDLLLNRTPKDFDIATDATPEELRAMFNNSRIIGRRFRLVHVLFRGEIIEVSTFRAGVRAEDAEQHSDHAFRTEDGVIVRDNVWGTAAQDALRRDFTVNALFYNIADFSIIDYVGGLEDIDRRTIRVIGDPTDRFTEDPVRMIRAIRFAATLGFDIEETARRSIGELGETMQAASPARLYEEVRKLFLCGNGERVFELLSELDFIEPLFPELGEWLKDPEGEAGVHWIRNTFRQLDRWVAAGLKVDTPLMFALLFGAYHERRAETLCREESLSPAAALQQATHDHILQLGERIAIPKNDRARIARIMALQPRFRKTTPSRVHKLERNPQFLDAWLYFKFAAKTFDRDGKEVTFWEKRHRGEGG</sequence>
<dbReference type="GO" id="GO:0003723">
    <property type="term" value="F:RNA binding"/>
    <property type="evidence" value="ECO:0007669"/>
    <property type="project" value="UniProtKB-UniRule"/>
</dbReference>
<dbReference type="KEGG" id="vbl:L21SP4_01448"/>
<evidence type="ECO:0000313" key="13">
    <source>
        <dbReference type="EMBL" id="AKJ64694.1"/>
    </source>
</evidence>
<dbReference type="Gene3D" id="1.10.3090.10">
    <property type="entry name" value="cca-adding enzyme, domain 2"/>
    <property type="match status" value="1"/>
</dbReference>
<dbReference type="NCBIfam" id="TIGR01942">
    <property type="entry name" value="pcnB"/>
    <property type="match status" value="1"/>
</dbReference>
<dbReference type="GO" id="GO:0005524">
    <property type="term" value="F:ATP binding"/>
    <property type="evidence" value="ECO:0007669"/>
    <property type="project" value="UniProtKB-UniRule"/>
</dbReference>
<dbReference type="Pfam" id="PF12626">
    <property type="entry name" value="PolyA_pol_arg_C"/>
    <property type="match status" value="1"/>
</dbReference>
<keyword evidence="3 7" id="KW-0547">Nucleotide-binding</keyword>
<dbReference type="PANTHER" id="PTHR43051:SF1">
    <property type="entry name" value="POLYNUCLEOTIDE ADENYLYLTRANSFERASE FAMILY PROTEIN"/>
    <property type="match status" value="1"/>
</dbReference>
<dbReference type="InterPro" id="IPR032828">
    <property type="entry name" value="PolyA_RNA-bd"/>
</dbReference>